<dbReference type="Proteomes" id="UP000016480">
    <property type="component" value="Unassembled WGS sequence"/>
</dbReference>
<gene>
    <name evidence="1" type="ORF">PRUB_a3333</name>
</gene>
<protein>
    <submittedName>
        <fullName evidence="1">Uncharacterized protein</fullName>
    </submittedName>
</protein>
<reference evidence="1 2" key="1">
    <citation type="journal article" date="2012" name="J. Bacteriol.">
        <title>Genome sequence of the cycloprodigiosin-producing bacterial strain Pseudoalteromonas rubra ATCC 29570(T).</title>
        <authorList>
            <person name="Xie B.B."/>
            <person name="Shu Y.L."/>
            <person name="Qin Q.L."/>
            <person name="Rong J.C."/>
            <person name="Zhang X.Y."/>
            <person name="Chen X.L."/>
            <person name="Zhou B.C."/>
            <person name="Zhang Y.Z."/>
        </authorList>
    </citation>
    <scope>NUCLEOTIDE SEQUENCE [LARGE SCALE GENOMIC DNA]</scope>
    <source>
        <strain evidence="1 2">DSM 6842</strain>
    </source>
</reference>
<proteinExistence type="predicted"/>
<dbReference type="AlphaFoldDB" id="A0A8T0C2E8"/>
<evidence type="ECO:0000313" key="2">
    <source>
        <dbReference type="Proteomes" id="UP000016480"/>
    </source>
</evidence>
<organism evidence="1 2">
    <name type="scientific">Pseudoalteromonas rubra</name>
    <dbReference type="NCBI Taxonomy" id="43658"/>
    <lineage>
        <taxon>Bacteria</taxon>
        <taxon>Pseudomonadati</taxon>
        <taxon>Pseudomonadota</taxon>
        <taxon>Gammaproteobacteria</taxon>
        <taxon>Alteromonadales</taxon>
        <taxon>Pseudoalteromonadaceae</taxon>
        <taxon>Pseudoalteromonas</taxon>
    </lineage>
</organism>
<name>A0A8T0C2E8_9GAMM</name>
<comment type="caution">
    <text evidence="1">The sequence shown here is derived from an EMBL/GenBank/DDBJ whole genome shotgun (WGS) entry which is preliminary data.</text>
</comment>
<evidence type="ECO:0000313" key="1">
    <source>
        <dbReference type="EMBL" id="KAF7783539.1"/>
    </source>
</evidence>
<dbReference type="EMBL" id="AHCD03000043">
    <property type="protein sequence ID" value="KAF7783539.1"/>
    <property type="molecule type" value="Genomic_DNA"/>
</dbReference>
<sequence length="675" mass="76928">MRVHHIDFKNDYLGIPQIEALGIMVFAQNEASMNSEEFAGEYLLKKFRLKDSDIERYEEEIKNGGNSRYLSLRKMSQLESYHTPDYVISDDVNDSLEDILFVDVSGPKGGLLTKTEIELDKEIARIQSKMSVGQTRSVELSKQVKPLIQGVKSKLIKINKKYACNRDYKGSISPNNGIVYCMEEGRVPEHHKNTMHNLGAFQLSITTLELLDLLSSGKCQFNDIEQLGLNRPVVFEFNELYKNISFIAFVGRETLENQSYIFVNSEFLRYSNNILAQAIKKMPYVNGNGFRSTRCPKSKLLIDINLSEITEENPYVFPYGNINYKGNEMPGADVPLEEIEALGIMVFAQNEASMNSEEFAGEYLLKKFRLKDSDIERYEEEIKNGGNSRYLSLRKMSQLESYHTPDYVISDDVNDSLEDILFVDVSGPKGGLLTKTEIELDKEIARIQSKMSVGQTRSVELSKQVKPLIQGVKSKLIKINKKYACNRDYKGSISPNNGIVYCMEEGRVPEHHKNTMHNLGAFQLSITTLELLDLLSSGKCQFNDIEQLGLNRPVVFEFNELYKNISFIAFVGRETLENQSYIFVNSEFLRYSNNILAQAIKKMPYVNGNGFRSTRCPKSKLLIDINLSEITEENPYVFPYGNINYKGNEMPGADVPLEEIELSKIHQQFNDGFSK</sequence>
<accession>A0A8T0C2E8</accession>